<proteinExistence type="predicted"/>
<evidence type="ECO:0000259" key="1">
    <source>
        <dbReference type="PROSITE" id="PS50076"/>
    </source>
</evidence>
<name>A0A2T1GGV7_9CYAN</name>
<dbReference type="InterPro" id="IPR036869">
    <property type="entry name" value="J_dom_sf"/>
</dbReference>
<protein>
    <recommendedName>
        <fullName evidence="1">J domain-containing protein</fullName>
    </recommendedName>
</protein>
<dbReference type="Gene3D" id="1.10.287.110">
    <property type="entry name" value="DnaJ domain"/>
    <property type="match status" value="1"/>
</dbReference>
<dbReference type="SUPFAM" id="SSF46565">
    <property type="entry name" value="Chaperone J-domain"/>
    <property type="match status" value="1"/>
</dbReference>
<dbReference type="AlphaFoldDB" id="A0A2T1GGV7"/>
<dbReference type="SMART" id="SM00271">
    <property type="entry name" value="DnaJ"/>
    <property type="match status" value="1"/>
</dbReference>
<dbReference type="Pfam" id="PF00226">
    <property type="entry name" value="DnaJ"/>
    <property type="match status" value="1"/>
</dbReference>
<evidence type="ECO:0000313" key="3">
    <source>
        <dbReference type="Proteomes" id="UP000238937"/>
    </source>
</evidence>
<feature type="domain" description="J" evidence="1">
    <location>
        <begin position="2"/>
        <end position="66"/>
    </location>
</feature>
<dbReference type="OrthoDB" id="538522at2"/>
<dbReference type="InterPro" id="IPR001623">
    <property type="entry name" value="DnaJ_domain"/>
</dbReference>
<gene>
    <name evidence="2" type="ORF">C7B77_10275</name>
</gene>
<dbReference type="RefSeq" id="WP_106303748.1">
    <property type="nucleotide sequence ID" value="NZ_PVWO01000103.1"/>
</dbReference>
<sequence>MNPYQILGISPHASLAQIKSAYRQAAANNHPDRGGTHAAMVAINDAYEQLTHHLAPTKPHIRDRSAPPPTSLSDWFVVYQRLLSIVERRGYKRGWITYRLIELQPPLEIWELHGQVMEYRAGFARYHWEKQ</sequence>
<dbReference type="PRINTS" id="PR00625">
    <property type="entry name" value="JDOMAIN"/>
</dbReference>
<dbReference type="Proteomes" id="UP000238937">
    <property type="component" value="Unassembled WGS sequence"/>
</dbReference>
<dbReference type="PROSITE" id="PS50076">
    <property type="entry name" value="DNAJ_2"/>
    <property type="match status" value="1"/>
</dbReference>
<keyword evidence="3" id="KW-1185">Reference proteome</keyword>
<evidence type="ECO:0000313" key="2">
    <source>
        <dbReference type="EMBL" id="PSB56892.1"/>
    </source>
</evidence>
<comment type="caution">
    <text evidence="2">The sequence shown here is derived from an EMBL/GenBank/DDBJ whole genome shotgun (WGS) entry which is preliminary data.</text>
</comment>
<dbReference type="EMBL" id="PVWO01000103">
    <property type="protein sequence ID" value="PSB56892.1"/>
    <property type="molecule type" value="Genomic_DNA"/>
</dbReference>
<organism evidence="2 3">
    <name type="scientific">Chamaesiphon polymorphus CCALA 037</name>
    <dbReference type="NCBI Taxonomy" id="2107692"/>
    <lineage>
        <taxon>Bacteria</taxon>
        <taxon>Bacillati</taxon>
        <taxon>Cyanobacteriota</taxon>
        <taxon>Cyanophyceae</taxon>
        <taxon>Gomontiellales</taxon>
        <taxon>Chamaesiphonaceae</taxon>
        <taxon>Chamaesiphon</taxon>
    </lineage>
</organism>
<accession>A0A2T1GGV7</accession>
<reference evidence="2 3" key="1">
    <citation type="submission" date="2018-03" db="EMBL/GenBank/DDBJ databases">
        <title>The ancient ancestry and fast evolution of plastids.</title>
        <authorList>
            <person name="Moore K.R."/>
            <person name="Magnabosco C."/>
            <person name="Momper L."/>
            <person name="Gold D.A."/>
            <person name="Bosak T."/>
            <person name="Fournier G.P."/>
        </authorList>
    </citation>
    <scope>NUCLEOTIDE SEQUENCE [LARGE SCALE GENOMIC DNA]</scope>
    <source>
        <strain evidence="2 3">CCALA 037</strain>
    </source>
</reference>
<dbReference type="CDD" id="cd06257">
    <property type="entry name" value="DnaJ"/>
    <property type="match status" value="1"/>
</dbReference>